<sequence length="183" mass="19958">MNSTDHSLSRDDIAIVGMSVNVPGAEGIDAYWANLRDGVSALKRLDEAQLRAAGESAERMARPSYVPVTAAMPGYDMFDAEFFGFSPKDAAILDPQHRKFLEVAWEAMEQAGHMPESLSGPVGVYAGCGMGSYFYFNICSNPELVDDVGMFLLRHTGNDKDFLSTRVSHVFDLKGPSINLQTA</sequence>
<organism evidence="4">
    <name type="scientific">marine sediment metagenome</name>
    <dbReference type="NCBI Taxonomy" id="412755"/>
    <lineage>
        <taxon>unclassified sequences</taxon>
        <taxon>metagenomes</taxon>
        <taxon>ecological metagenomes</taxon>
    </lineage>
</organism>
<evidence type="ECO:0000259" key="3">
    <source>
        <dbReference type="PROSITE" id="PS52004"/>
    </source>
</evidence>
<protein>
    <recommendedName>
        <fullName evidence="3">Ketosynthase family 3 (KS3) domain-containing protein</fullName>
    </recommendedName>
</protein>
<dbReference type="GO" id="GO:0005737">
    <property type="term" value="C:cytoplasm"/>
    <property type="evidence" value="ECO:0007669"/>
    <property type="project" value="TreeGrafter"/>
</dbReference>
<dbReference type="CDD" id="cd00833">
    <property type="entry name" value="PKS"/>
    <property type="match status" value="1"/>
</dbReference>
<dbReference type="PANTHER" id="PTHR43775:SF37">
    <property type="entry name" value="SI:DKEY-61P9.11"/>
    <property type="match status" value="1"/>
</dbReference>
<dbReference type="EMBL" id="LAZR01061067">
    <property type="protein sequence ID" value="KKK64330.1"/>
    <property type="molecule type" value="Genomic_DNA"/>
</dbReference>
<comment type="caution">
    <text evidence="4">The sequence shown here is derived from an EMBL/GenBank/DDBJ whole genome shotgun (WGS) entry which is preliminary data.</text>
</comment>
<dbReference type="Pfam" id="PF00109">
    <property type="entry name" value="ketoacyl-synt"/>
    <property type="match status" value="1"/>
</dbReference>
<feature type="non-terminal residue" evidence="4">
    <location>
        <position position="183"/>
    </location>
</feature>
<name>A0A0F8XSY1_9ZZZZ</name>
<proteinExistence type="predicted"/>
<dbReference type="GO" id="GO:0004312">
    <property type="term" value="F:fatty acid synthase activity"/>
    <property type="evidence" value="ECO:0007669"/>
    <property type="project" value="TreeGrafter"/>
</dbReference>
<dbReference type="Gene3D" id="3.40.47.10">
    <property type="match status" value="1"/>
</dbReference>
<dbReference type="InterPro" id="IPR016039">
    <property type="entry name" value="Thiolase-like"/>
</dbReference>
<evidence type="ECO:0000256" key="1">
    <source>
        <dbReference type="ARBA" id="ARBA00022450"/>
    </source>
</evidence>
<dbReference type="PROSITE" id="PS52004">
    <property type="entry name" value="KS3_2"/>
    <property type="match status" value="1"/>
</dbReference>
<evidence type="ECO:0000256" key="2">
    <source>
        <dbReference type="ARBA" id="ARBA00022553"/>
    </source>
</evidence>
<dbReference type="PANTHER" id="PTHR43775">
    <property type="entry name" value="FATTY ACID SYNTHASE"/>
    <property type="match status" value="1"/>
</dbReference>
<feature type="domain" description="Ketosynthase family 3 (KS3)" evidence="3">
    <location>
        <begin position="10"/>
        <end position="183"/>
    </location>
</feature>
<keyword evidence="2" id="KW-0597">Phosphoprotein</keyword>
<keyword evidence="1" id="KW-0596">Phosphopantetheine</keyword>
<dbReference type="GO" id="GO:0071770">
    <property type="term" value="P:DIM/DIP cell wall layer assembly"/>
    <property type="evidence" value="ECO:0007669"/>
    <property type="project" value="TreeGrafter"/>
</dbReference>
<accession>A0A0F8XSY1</accession>
<reference evidence="4" key="1">
    <citation type="journal article" date="2015" name="Nature">
        <title>Complex archaea that bridge the gap between prokaryotes and eukaryotes.</title>
        <authorList>
            <person name="Spang A."/>
            <person name="Saw J.H."/>
            <person name="Jorgensen S.L."/>
            <person name="Zaremba-Niedzwiedzka K."/>
            <person name="Martijn J."/>
            <person name="Lind A.E."/>
            <person name="van Eijk R."/>
            <person name="Schleper C."/>
            <person name="Guy L."/>
            <person name="Ettema T.J."/>
        </authorList>
    </citation>
    <scope>NUCLEOTIDE SEQUENCE</scope>
</reference>
<dbReference type="InterPro" id="IPR020841">
    <property type="entry name" value="PKS_Beta-ketoAc_synthase_dom"/>
</dbReference>
<dbReference type="GO" id="GO:0006633">
    <property type="term" value="P:fatty acid biosynthetic process"/>
    <property type="evidence" value="ECO:0007669"/>
    <property type="project" value="TreeGrafter"/>
</dbReference>
<dbReference type="GO" id="GO:0005886">
    <property type="term" value="C:plasma membrane"/>
    <property type="evidence" value="ECO:0007669"/>
    <property type="project" value="TreeGrafter"/>
</dbReference>
<dbReference type="SMART" id="SM00825">
    <property type="entry name" value="PKS_KS"/>
    <property type="match status" value="1"/>
</dbReference>
<dbReference type="InterPro" id="IPR050091">
    <property type="entry name" value="PKS_NRPS_Biosynth_Enz"/>
</dbReference>
<dbReference type="SUPFAM" id="SSF53901">
    <property type="entry name" value="Thiolase-like"/>
    <property type="match status" value="1"/>
</dbReference>
<evidence type="ECO:0000313" key="4">
    <source>
        <dbReference type="EMBL" id="KKK64330.1"/>
    </source>
</evidence>
<gene>
    <name evidence="4" type="ORF">LCGC14_2985280</name>
</gene>
<dbReference type="InterPro" id="IPR014030">
    <property type="entry name" value="Ketoacyl_synth_N"/>
</dbReference>
<dbReference type="AlphaFoldDB" id="A0A0F8XSY1"/>